<feature type="non-terminal residue" evidence="1">
    <location>
        <position position="1"/>
    </location>
</feature>
<accession>A0A2K3KL43</accession>
<proteinExistence type="predicted"/>
<sequence length="28" mass="3329">RTREQCAMQLLHQVQQQRMLKCSELGVN</sequence>
<protein>
    <submittedName>
        <fullName evidence="1">Uncharacterized protein</fullName>
    </submittedName>
</protein>
<evidence type="ECO:0000313" key="1">
    <source>
        <dbReference type="EMBL" id="PNX67004.1"/>
    </source>
</evidence>
<dbReference type="Proteomes" id="UP000236291">
    <property type="component" value="Unassembled WGS sequence"/>
</dbReference>
<dbReference type="AlphaFoldDB" id="A0A2K3KL43"/>
<gene>
    <name evidence="1" type="ORF">L195_g055392</name>
</gene>
<name>A0A2K3KL43_TRIPR</name>
<reference evidence="1 2" key="1">
    <citation type="journal article" date="2014" name="Am. J. Bot.">
        <title>Genome assembly and annotation for red clover (Trifolium pratense; Fabaceae).</title>
        <authorList>
            <person name="Istvanek J."/>
            <person name="Jaros M."/>
            <person name="Krenek A."/>
            <person name="Repkova J."/>
        </authorList>
    </citation>
    <scope>NUCLEOTIDE SEQUENCE [LARGE SCALE GENOMIC DNA]</scope>
    <source>
        <strain evidence="2">cv. Tatra</strain>
        <tissue evidence="1">Young leaves</tissue>
    </source>
</reference>
<reference evidence="1 2" key="2">
    <citation type="journal article" date="2017" name="Front. Plant Sci.">
        <title>Gene Classification and Mining of Molecular Markers Useful in Red Clover (Trifolium pratense) Breeding.</title>
        <authorList>
            <person name="Istvanek J."/>
            <person name="Dluhosova J."/>
            <person name="Dluhos P."/>
            <person name="Patkova L."/>
            <person name="Nedelnik J."/>
            <person name="Repkova J."/>
        </authorList>
    </citation>
    <scope>NUCLEOTIDE SEQUENCE [LARGE SCALE GENOMIC DNA]</scope>
    <source>
        <strain evidence="2">cv. Tatra</strain>
        <tissue evidence="1">Young leaves</tissue>
    </source>
</reference>
<organism evidence="1 2">
    <name type="scientific">Trifolium pratense</name>
    <name type="common">Red clover</name>
    <dbReference type="NCBI Taxonomy" id="57577"/>
    <lineage>
        <taxon>Eukaryota</taxon>
        <taxon>Viridiplantae</taxon>
        <taxon>Streptophyta</taxon>
        <taxon>Embryophyta</taxon>
        <taxon>Tracheophyta</taxon>
        <taxon>Spermatophyta</taxon>
        <taxon>Magnoliopsida</taxon>
        <taxon>eudicotyledons</taxon>
        <taxon>Gunneridae</taxon>
        <taxon>Pentapetalae</taxon>
        <taxon>rosids</taxon>
        <taxon>fabids</taxon>
        <taxon>Fabales</taxon>
        <taxon>Fabaceae</taxon>
        <taxon>Papilionoideae</taxon>
        <taxon>50 kb inversion clade</taxon>
        <taxon>NPAAA clade</taxon>
        <taxon>Hologalegina</taxon>
        <taxon>IRL clade</taxon>
        <taxon>Trifolieae</taxon>
        <taxon>Trifolium</taxon>
    </lineage>
</organism>
<evidence type="ECO:0000313" key="2">
    <source>
        <dbReference type="Proteomes" id="UP000236291"/>
    </source>
</evidence>
<comment type="caution">
    <text evidence="1">The sequence shown here is derived from an EMBL/GenBank/DDBJ whole genome shotgun (WGS) entry which is preliminary data.</text>
</comment>
<dbReference type="EMBL" id="ASHM01100767">
    <property type="protein sequence ID" value="PNX67004.1"/>
    <property type="molecule type" value="Genomic_DNA"/>
</dbReference>